<dbReference type="AlphaFoldDB" id="A0A2S0UMB7"/>
<evidence type="ECO:0000313" key="1">
    <source>
        <dbReference type="EMBL" id="AWB48910.1"/>
    </source>
</evidence>
<reference evidence="1 2" key="1">
    <citation type="submission" date="2018-04" db="EMBL/GenBank/DDBJ databases">
        <title>Genome sequencing of Gemmobacter.</title>
        <authorList>
            <person name="Yi H."/>
            <person name="Baek M.-G."/>
        </authorList>
    </citation>
    <scope>NUCLEOTIDE SEQUENCE [LARGE SCALE GENOMIC DNA]</scope>
    <source>
        <strain evidence="1 2">HYN0069</strain>
    </source>
</reference>
<proteinExistence type="predicted"/>
<dbReference type="EMBL" id="CP028918">
    <property type="protein sequence ID" value="AWB48910.1"/>
    <property type="molecule type" value="Genomic_DNA"/>
</dbReference>
<sequence length="67" mass="7452">MHMQTATFRPCRPDDLPACLVVFDSSMRVAFAFEEREEFQGHLEALEATLDSYIVLTECGRSSPAAG</sequence>
<accession>A0A2S0UMB7</accession>
<dbReference type="KEGG" id="geh:HYN69_10745"/>
<organism evidence="1 2">
    <name type="scientific">Paragemmobacter aquarius</name>
    <dbReference type="NCBI Taxonomy" id="2169400"/>
    <lineage>
        <taxon>Bacteria</taxon>
        <taxon>Pseudomonadati</taxon>
        <taxon>Pseudomonadota</taxon>
        <taxon>Alphaproteobacteria</taxon>
        <taxon>Rhodobacterales</taxon>
        <taxon>Paracoccaceae</taxon>
        <taxon>Paragemmobacter</taxon>
    </lineage>
</organism>
<dbReference type="Proteomes" id="UP000244496">
    <property type="component" value="Chromosome"/>
</dbReference>
<protein>
    <submittedName>
        <fullName evidence="1">Uncharacterized protein</fullName>
    </submittedName>
</protein>
<name>A0A2S0UMB7_9RHOB</name>
<evidence type="ECO:0000313" key="2">
    <source>
        <dbReference type="Proteomes" id="UP000244496"/>
    </source>
</evidence>
<keyword evidence="2" id="KW-1185">Reference proteome</keyword>
<gene>
    <name evidence="1" type="ORF">HYN69_10745</name>
</gene>